<dbReference type="Pfam" id="PF01467">
    <property type="entry name" value="CTP_transf_like"/>
    <property type="match status" value="1"/>
</dbReference>
<dbReference type="SUPFAM" id="SSF52374">
    <property type="entry name" value="Nucleotidylyl transferase"/>
    <property type="match status" value="1"/>
</dbReference>
<dbReference type="InterPro" id="IPR005248">
    <property type="entry name" value="NadD/NMNAT"/>
</dbReference>
<dbReference type="GO" id="GO:0005737">
    <property type="term" value="C:cytoplasm"/>
    <property type="evidence" value="ECO:0007669"/>
    <property type="project" value="EnsemblFungi"/>
</dbReference>
<evidence type="ECO:0000256" key="5">
    <source>
        <dbReference type="ARBA" id="ARBA00022741"/>
    </source>
</evidence>
<dbReference type="GO" id="GO:0016887">
    <property type="term" value="F:ATP hydrolysis activity"/>
    <property type="evidence" value="ECO:0007669"/>
    <property type="project" value="EnsemblFungi"/>
</dbReference>
<evidence type="ECO:0000256" key="4">
    <source>
        <dbReference type="ARBA" id="ARBA00022695"/>
    </source>
</evidence>
<keyword evidence="5" id="KW-0547">Nucleotide-binding</keyword>
<dbReference type="STRING" id="669874.A0A1E4TZT9"/>
<dbReference type="Proteomes" id="UP000094236">
    <property type="component" value="Unassembled WGS sequence"/>
</dbReference>
<dbReference type="GO" id="GO:0001403">
    <property type="term" value="P:invasive growth in response to glucose limitation"/>
    <property type="evidence" value="ECO:0007669"/>
    <property type="project" value="EnsemblFungi"/>
</dbReference>
<evidence type="ECO:0000256" key="6">
    <source>
        <dbReference type="ARBA" id="ARBA00022840"/>
    </source>
</evidence>
<dbReference type="AlphaFoldDB" id="A0A1E4TZT9"/>
<evidence type="ECO:0000313" key="11">
    <source>
        <dbReference type="Proteomes" id="UP000094236"/>
    </source>
</evidence>
<dbReference type="Gene3D" id="3.40.50.620">
    <property type="entry name" value="HUPs"/>
    <property type="match status" value="1"/>
</dbReference>
<keyword evidence="11" id="KW-1185">Reference proteome</keyword>
<dbReference type="GO" id="GO:0005634">
    <property type="term" value="C:nucleus"/>
    <property type="evidence" value="ECO:0007669"/>
    <property type="project" value="EnsemblFungi"/>
</dbReference>
<dbReference type="GO" id="GO:0034355">
    <property type="term" value="P:NAD+ biosynthetic process via the salvage pathway"/>
    <property type="evidence" value="ECO:0007669"/>
    <property type="project" value="EnsemblFungi"/>
</dbReference>
<dbReference type="UniPathway" id="UPA00253">
    <property type="reaction ID" value="UER00600"/>
</dbReference>
<name>A0A1E4TZT9_PACTA</name>
<evidence type="ECO:0000256" key="1">
    <source>
        <dbReference type="ARBA" id="ARBA00004790"/>
    </source>
</evidence>
<dbReference type="GO" id="GO:0000309">
    <property type="term" value="F:nicotinamide-nucleotide adenylyltransferase activity"/>
    <property type="evidence" value="ECO:0007669"/>
    <property type="project" value="UniProtKB-EC"/>
</dbReference>
<keyword evidence="7" id="KW-0520">NAD</keyword>
<organism evidence="10 11">
    <name type="scientific">Pachysolen tannophilus NRRL Y-2460</name>
    <dbReference type="NCBI Taxonomy" id="669874"/>
    <lineage>
        <taxon>Eukaryota</taxon>
        <taxon>Fungi</taxon>
        <taxon>Dikarya</taxon>
        <taxon>Ascomycota</taxon>
        <taxon>Saccharomycotina</taxon>
        <taxon>Pichiomycetes</taxon>
        <taxon>Pachysolenaceae</taxon>
        <taxon>Pachysolen</taxon>
    </lineage>
</organism>
<feature type="domain" description="Cytidyltransferase-like" evidence="9">
    <location>
        <begin position="54"/>
        <end position="255"/>
    </location>
</feature>
<dbReference type="InterPro" id="IPR004821">
    <property type="entry name" value="Cyt_trans-like"/>
</dbReference>
<keyword evidence="2" id="KW-0662">Pyridine nucleotide biosynthesis</keyword>
<dbReference type="GO" id="GO:0007124">
    <property type="term" value="P:pseudohyphal growth"/>
    <property type="evidence" value="ECO:0007669"/>
    <property type="project" value="EnsemblFungi"/>
</dbReference>
<accession>A0A1E4TZT9</accession>
<sequence>MNKLDSEKVLNRFLGSDLNFEVIYQSWDGNCWNCENDGNDGMIFAGVKRLCILDSSFNPPHDGHYSLAFKSVKFQFEQDIDEDEDKALLLLLSVKNADKIIPEPVSFNHRINMMVLLADDLSKHLNIKVYVGLTKHAKFVDKAFSILKNFDKKLQDFIKLVFLVGFDTLVRIFDAKYYKPISLQKALQGFMEKVDLFVLTREDDKQNFISLNDQFNYVEKIKLNKFQDIPAEWGQNIYLCKGDNNSLKLSSSRIRKSIKNGDSNWKNYVNEEVQKYIESLNLYK</sequence>
<evidence type="ECO:0000256" key="3">
    <source>
        <dbReference type="ARBA" id="ARBA00022679"/>
    </source>
</evidence>
<evidence type="ECO:0000256" key="2">
    <source>
        <dbReference type="ARBA" id="ARBA00022642"/>
    </source>
</evidence>
<dbReference type="InterPro" id="IPR014729">
    <property type="entry name" value="Rossmann-like_a/b/a_fold"/>
</dbReference>
<keyword evidence="4" id="KW-0548">Nucleotidyltransferase</keyword>
<proteinExistence type="predicted"/>
<reference evidence="11" key="1">
    <citation type="submission" date="2016-05" db="EMBL/GenBank/DDBJ databases">
        <title>Comparative genomics of biotechnologically important yeasts.</title>
        <authorList>
            <consortium name="DOE Joint Genome Institute"/>
            <person name="Riley R."/>
            <person name="Haridas S."/>
            <person name="Wolfe K.H."/>
            <person name="Lopes M.R."/>
            <person name="Hittinger C.T."/>
            <person name="Goker M."/>
            <person name="Salamov A."/>
            <person name="Wisecaver J."/>
            <person name="Long T.M."/>
            <person name="Aerts A.L."/>
            <person name="Barry K."/>
            <person name="Choi C."/>
            <person name="Clum A."/>
            <person name="Coughlan A.Y."/>
            <person name="Deshpande S."/>
            <person name="Douglass A.P."/>
            <person name="Hanson S.J."/>
            <person name="Klenk H.-P."/>
            <person name="Labutti K."/>
            <person name="Lapidus A."/>
            <person name="Lindquist E."/>
            <person name="Lipzen A."/>
            <person name="Meier-Kolthoff J.P."/>
            <person name="Ohm R.A."/>
            <person name="Otillar R.P."/>
            <person name="Pangilinan J."/>
            <person name="Peng Y."/>
            <person name="Rokas A."/>
            <person name="Rosa C.A."/>
            <person name="Scheuner C."/>
            <person name="Sibirny A.A."/>
            <person name="Slot J.C."/>
            <person name="Stielow J.B."/>
            <person name="Sun H."/>
            <person name="Kurtzman C.P."/>
            <person name="Blackwell M."/>
            <person name="Grigoriev I.V."/>
            <person name="Jeffries T.W."/>
        </authorList>
    </citation>
    <scope>NUCLEOTIDE SEQUENCE [LARGE SCALE GENOMIC DNA]</scope>
    <source>
        <strain evidence="11">NRRL Y-2460</strain>
    </source>
</reference>
<evidence type="ECO:0000256" key="7">
    <source>
        <dbReference type="ARBA" id="ARBA00023027"/>
    </source>
</evidence>
<dbReference type="EMBL" id="KV454012">
    <property type="protein sequence ID" value="ODV97261.1"/>
    <property type="molecule type" value="Genomic_DNA"/>
</dbReference>
<evidence type="ECO:0000313" key="10">
    <source>
        <dbReference type="EMBL" id="ODV97261.1"/>
    </source>
</evidence>
<evidence type="ECO:0000256" key="8">
    <source>
        <dbReference type="ARBA" id="ARBA00049001"/>
    </source>
</evidence>
<comment type="catalytic activity">
    <reaction evidence="8">
        <text>beta-nicotinamide D-ribonucleotide + ATP + H(+) = diphosphate + NAD(+)</text>
        <dbReference type="Rhea" id="RHEA:21360"/>
        <dbReference type="ChEBI" id="CHEBI:14649"/>
        <dbReference type="ChEBI" id="CHEBI:15378"/>
        <dbReference type="ChEBI" id="CHEBI:30616"/>
        <dbReference type="ChEBI" id="CHEBI:33019"/>
        <dbReference type="ChEBI" id="CHEBI:57540"/>
        <dbReference type="EC" id="2.7.7.1"/>
    </reaction>
</comment>
<protein>
    <recommendedName>
        <fullName evidence="9">Cytidyltransferase-like domain-containing protein</fullName>
    </recommendedName>
</protein>
<dbReference type="OrthoDB" id="5591297at2759"/>
<dbReference type="GO" id="GO:0005524">
    <property type="term" value="F:ATP binding"/>
    <property type="evidence" value="ECO:0007669"/>
    <property type="project" value="UniProtKB-KW"/>
</dbReference>
<comment type="pathway">
    <text evidence="1">Cofactor biosynthesis; NAD(+) biosynthesis.</text>
</comment>
<dbReference type="PANTHER" id="PTHR31285">
    <property type="entry name" value="NICOTINAMIDE MONONUCLEOTIDE ADENYLYLTRANSFERASE"/>
    <property type="match status" value="1"/>
</dbReference>
<gene>
    <name evidence="10" type="ORF">PACTADRAFT_74801</name>
</gene>
<dbReference type="PANTHER" id="PTHR31285:SF0">
    <property type="entry name" value="NICOTINAMIDE MONONUCLEOTIDE ADENYLYLTRANSFERASE"/>
    <property type="match status" value="1"/>
</dbReference>
<keyword evidence="6" id="KW-0067">ATP-binding</keyword>
<dbReference type="GO" id="GO:0036503">
    <property type="term" value="P:ERAD pathway"/>
    <property type="evidence" value="ECO:0007669"/>
    <property type="project" value="EnsemblFungi"/>
</dbReference>
<dbReference type="CDD" id="cd02165">
    <property type="entry name" value="NMNAT"/>
    <property type="match status" value="1"/>
</dbReference>
<evidence type="ECO:0000259" key="9">
    <source>
        <dbReference type="Pfam" id="PF01467"/>
    </source>
</evidence>
<keyword evidence="3" id="KW-0808">Transferase</keyword>